<protein>
    <submittedName>
        <fullName evidence="1">6-pyruvoyl tetrahydropterin synthase/QueD family protein</fullName>
    </submittedName>
</protein>
<dbReference type="SUPFAM" id="SSF55620">
    <property type="entry name" value="Tetrahydrobiopterin biosynthesis enzymes-like"/>
    <property type="match status" value="1"/>
</dbReference>
<sequence>MAKFKSTKLFDGYSACFRQWRAEDTHCKFLHGYAVSFRVWFEGDLDHRNWVFDFGGMKRAKAKIAGMSPKDYFAFLLDHTTIVAIDDPYLKTFQQMDEDGIIQLRILPATGCEKFAEHLYNVINAFLKEETQGRVKATKVEVYEHERNSASYEE</sequence>
<dbReference type="Gene3D" id="3.30.479.10">
    <property type="entry name" value="6-pyruvoyl tetrahydropterin synthase/QueD"/>
    <property type="match status" value="1"/>
</dbReference>
<dbReference type="Pfam" id="PF01242">
    <property type="entry name" value="PTPS"/>
    <property type="match status" value="1"/>
</dbReference>
<organism evidence="1">
    <name type="scientific">uncultured Caudovirales phage</name>
    <dbReference type="NCBI Taxonomy" id="2100421"/>
    <lineage>
        <taxon>Viruses</taxon>
        <taxon>Duplodnaviria</taxon>
        <taxon>Heunggongvirae</taxon>
        <taxon>Uroviricota</taxon>
        <taxon>Caudoviricetes</taxon>
        <taxon>Peduoviridae</taxon>
        <taxon>Maltschvirus</taxon>
        <taxon>Maltschvirus maltsch</taxon>
    </lineage>
</organism>
<dbReference type="InterPro" id="IPR038418">
    <property type="entry name" value="6-PTP_synth/QueD_sf"/>
</dbReference>
<reference evidence="1" key="1">
    <citation type="submission" date="2020-04" db="EMBL/GenBank/DDBJ databases">
        <authorList>
            <person name="Chiriac C."/>
            <person name="Salcher M."/>
            <person name="Ghai R."/>
            <person name="Kavagutti S V."/>
        </authorList>
    </citation>
    <scope>NUCLEOTIDE SEQUENCE</scope>
</reference>
<proteinExistence type="predicted"/>
<name>A0A6J5NQ14_9CAUD</name>
<dbReference type="EMBL" id="LR796697">
    <property type="protein sequence ID" value="CAB4159856.1"/>
    <property type="molecule type" value="Genomic_DNA"/>
</dbReference>
<gene>
    <name evidence="1" type="ORF">UFOVP723_2</name>
</gene>
<dbReference type="InterPro" id="IPR007115">
    <property type="entry name" value="6-PTP_synth/QueD"/>
</dbReference>
<evidence type="ECO:0000313" key="1">
    <source>
        <dbReference type="EMBL" id="CAB4159856.1"/>
    </source>
</evidence>
<accession>A0A6J5NQ14</accession>